<dbReference type="Proteomes" id="UP000027178">
    <property type="component" value="Unassembled WGS sequence"/>
</dbReference>
<proteinExistence type="predicted"/>
<dbReference type="OrthoDB" id="5124141at2"/>
<dbReference type="PATRIC" id="fig|1348663.4.peg.5465"/>
<name>A0A066YN51_9ACTN</name>
<evidence type="ECO:0000313" key="2">
    <source>
        <dbReference type="Proteomes" id="UP000027178"/>
    </source>
</evidence>
<reference evidence="1 2" key="1">
    <citation type="submission" date="2014-05" db="EMBL/GenBank/DDBJ databases">
        <title>Draft Genome Sequence of Kitasatospora cheerisanensis KCTC 2395.</title>
        <authorList>
            <person name="Nam D.H."/>
        </authorList>
    </citation>
    <scope>NUCLEOTIDE SEQUENCE [LARGE SCALE GENOMIC DNA]</scope>
    <source>
        <strain evidence="1 2">KCTC 2395</strain>
    </source>
</reference>
<comment type="caution">
    <text evidence="1">The sequence shown here is derived from an EMBL/GenBank/DDBJ whole genome shotgun (WGS) entry which is preliminary data.</text>
</comment>
<keyword evidence="2" id="KW-1185">Reference proteome</keyword>
<accession>A0A066YN51</accession>
<protein>
    <recommendedName>
        <fullName evidence="3">Secreted protein</fullName>
    </recommendedName>
</protein>
<evidence type="ECO:0008006" key="3">
    <source>
        <dbReference type="Google" id="ProtNLM"/>
    </source>
</evidence>
<organism evidence="1 2">
    <name type="scientific">Kitasatospora cheerisanensis KCTC 2395</name>
    <dbReference type="NCBI Taxonomy" id="1348663"/>
    <lineage>
        <taxon>Bacteria</taxon>
        <taxon>Bacillati</taxon>
        <taxon>Actinomycetota</taxon>
        <taxon>Actinomycetes</taxon>
        <taxon>Kitasatosporales</taxon>
        <taxon>Streptomycetaceae</taxon>
        <taxon>Kitasatospora</taxon>
    </lineage>
</organism>
<evidence type="ECO:0000313" key="1">
    <source>
        <dbReference type="EMBL" id="KDN82577.1"/>
    </source>
</evidence>
<dbReference type="AlphaFoldDB" id="A0A066YN51"/>
<dbReference type="EMBL" id="JNBY01000106">
    <property type="protein sequence ID" value="KDN82577.1"/>
    <property type="molecule type" value="Genomic_DNA"/>
</dbReference>
<gene>
    <name evidence="1" type="ORF">KCH_56460</name>
</gene>
<dbReference type="eggNOG" id="COG1877">
    <property type="taxonomic scope" value="Bacteria"/>
</dbReference>
<dbReference type="RefSeq" id="WP_035867134.1">
    <property type="nucleotide sequence ID" value="NZ_KK853997.1"/>
</dbReference>
<sequence length="179" mass="20606">MTDRPLLMLDVDGPLAPYVGSPYRRPAGYLTHRVESRTWRERQRRAGVRNPKPLRVWLHPGHGPALLALPYELVWATTWREEANEHLAPLLGLPRLPYVDWPSMHHGDPDGLHWKTRHLVAWAAGRPFAWVDDEIEPPDTAWIAAHHPGPALTLTVDHRYGLRPEDFAQLTDWAEEITR</sequence>
<dbReference type="HOGENOM" id="CLU_101802_0_0_11"/>